<accession>A0A8S9SWT5</accession>
<evidence type="ECO:0000313" key="1">
    <source>
        <dbReference type="EMBL" id="KAF3884207.1"/>
    </source>
</evidence>
<proteinExistence type="predicted"/>
<dbReference type="RefSeq" id="WP_137986067.1">
    <property type="nucleotide sequence ID" value="NZ_JHEG04000001.1"/>
</dbReference>
<gene>
    <name evidence="1" type="ORF">DA73_0400000880</name>
</gene>
<protein>
    <submittedName>
        <fullName evidence="1">Uncharacterized protein</fullName>
    </submittedName>
</protein>
<organism evidence="1 2">
    <name type="scientific">Tolypothrix bouteillei VB521301</name>
    <dbReference type="NCBI Taxonomy" id="1479485"/>
    <lineage>
        <taxon>Bacteria</taxon>
        <taxon>Bacillati</taxon>
        <taxon>Cyanobacteriota</taxon>
        <taxon>Cyanophyceae</taxon>
        <taxon>Nostocales</taxon>
        <taxon>Tolypothrichaceae</taxon>
        <taxon>Tolypothrix</taxon>
    </lineage>
</organism>
<evidence type="ECO:0000313" key="2">
    <source>
        <dbReference type="Proteomes" id="UP000029738"/>
    </source>
</evidence>
<reference evidence="1" key="2">
    <citation type="submission" date="2019-11" db="EMBL/GenBank/DDBJ databases">
        <title>Improved Assembly of Tolypothrix boutellei genome.</title>
        <authorList>
            <person name="Sarangi A.N."/>
            <person name="Mukherjee M."/>
            <person name="Ghosh S."/>
            <person name="Singh D."/>
            <person name="Das A."/>
            <person name="Kant S."/>
            <person name="Prusty A."/>
            <person name="Tripathy S."/>
        </authorList>
    </citation>
    <scope>NUCLEOTIDE SEQUENCE</scope>
    <source>
        <strain evidence="1">VB521301</strain>
    </source>
</reference>
<comment type="caution">
    <text evidence="1">The sequence shown here is derived from an EMBL/GenBank/DDBJ whole genome shotgun (WGS) entry which is preliminary data.</text>
</comment>
<dbReference type="AlphaFoldDB" id="A0A8S9SWT5"/>
<dbReference type="Proteomes" id="UP000029738">
    <property type="component" value="Unassembled WGS sequence"/>
</dbReference>
<dbReference type="EMBL" id="JHEG04000001">
    <property type="protein sequence ID" value="KAF3884207.1"/>
    <property type="molecule type" value="Genomic_DNA"/>
</dbReference>
<sequence>MTEVRKSVQSATRAVTKTYTEQIEFWHWGEISALANLASSARHRRISTFTKRMGLKPRSSRATLFVL</sequence>
<name>A0A8S9SWT5_9CYAN</name>
<reference evidence="1" key="1">
    <citation type="journal article" date="2015" name="Genome Announc.">
        <title>Draft Genome Sequence of Tolypothrix boutellei Strain VB521301.</title>
        <authorList>
            <person name="Chandrababunaidu M.M."/>
            <person name="Singh D."/>
            <person name="Sen D."/>
            <person name="Bhan S."/>
            <person name="Das S."/>
            <person name="Gupta A."/>
            <person name="Adhikary S.P."/>
            <person name="Tripathy S."/>
        </authorList>
    </citation>
    <scope>NUCLEOTIDE SEQUENCE</scope>
    <source>
        <strain evidence="1">VB521301</strain>
    </source>
</reference>
<keyword evidence="2" id="KW-1185">Reference proteome</keyword>